<evidence type="ECO:0000256" key="4">
    <source>
        <dbReference type="ARBA" id="ARBA00023163"/>
    </source>
</evidence>
<dbReference type="Proteomes" id="UP001596045">
    <property type="component" value="Unassembled WGS sequence"/>
</dbReference>
<dbReference type="Pfam" id="PF03466">
    <property type="entry name" value="LysR_substrate"/>
    <property type="match status" value="1"/>
</dbReference>
<dbReference type="Gene3D" id="1.10.10.10">
    <property type="entry name" value="Winged helix-like DNA-binding domain superfamily/Winged helix DNA-binding domain"/>
    <property type="match status" value="1"/>
</dbReference>
<dbReference type="EMBL" id="JBHSMT010000030">
    <property type="protein sequence ID" value="MFC5476270.1"/>
    <property type="molecule type" value="Genomic_DNA"/>
</dbReference>
<accession>A0ABW0MDZ1</accession>
<dbReference type="SUPFAM" id="SSF53850">
    <property type="entry name" value="Periplasmic binding protein-like II"/>
    <property type="match status" value="1"/>
</dbReference>
<evidence type="ECO:0000313" key="6">
    <source>
        <dbReference type="EMBL" id="MFC5476270.1"/>
    </source>
</evidence>
<comment type="caution">
    <text evidence="6">The sequence shown here is derived from an EMBL/GenBank/DDBJ whole genome shotgun (WGS) entry which is preliminary data.</text>
</comment>
<dbReference type="PANTHER" id="PTHR30346:SF0">
    <property type="entry name" value="HCA OPERON TRANSCRIPTIONAL ACTIVATOR HCAR"/>
    <property type="match status" value="1"/>
</dbReference>
<dbReference type="Pfam" id="PF00126">
    <property type="entry name" value="HTH_1"/>
    <property type="match status" value="1"/>
</dbReference>
<keyword evidence="3" id="KW-0238">DNA-binding</keyword>
<evidence type="ECO:0000259" key="5">
    <source>
        <dbReference type="PROSITE" id="PS50931"/>
    </source>
</evidence>
<keyword evidence="4" id="KW-0804">Transcription</keyword>
<sequence>MAIDEAITLKKLEVFLAFMTHNNMARVSESLGQSTVSVHRALHSLEEALRCPLFKRAGRQLIPLPAAYSFVEYAQRACEECEEGVRKVREAAGFNATRLKIGALYSLTLRCIPQLLIGLKSRRPDLDIDLTLGSNRELLQQLADGRLDAIVIGLHGPNDNQALAAVPLFHDEVLLAAPLHSPYAGRRQVDLRDFRAEKFVALNAGFATAQDFDRCFERAGFLPRIVMRAPDIFSLINLVSGGVGYSLLPGRVGEFSPRLTLVPLEATYAARQVITLLLPKSRERDPKLLALAAECRMVGRRNRTMPA</sequence>
<keyword evidence="2" id="KW-0805">Transcription regulation</keyword>
<gene>
    <name evidence="6" type="ORF">ACFPM8_20090</name>
</gene>
<proteinExistence type="inferred from homology"/>
<evidence type="ECO:0000256" key="2">
    <source>
        <dbReference type="ARBA" id="ARBA00023015"/>
    </source>
</evidence>
<feature type="domain" description="HTH lysR-type" evidence="5">
    <location>
        <begin position="7"/>
        <end position="64"/>
    </location>
</feature>
<evidence type="ECO:0000256" key="1">
    <source>
        <dbReference type="ARBA" id="ARBA00009437"/>
    </source>
</evidence>
<comment type="similarity">
    <text evidence="1">Belongs to the LysR transcriptional regulatory family.</text>
</comment>
<dbReference type="Gene3D" id="3.40.190.290">
    <property type="match status" value="1"/>
</dbReference>
<dbReference type="PANTHER" id="PTHR30346">
    <property type="entry name" value="TRANSCRIPTIONAL DUAL REGULATOR HCAR-RELATED"/>
    <property type="match status" value="1"/>
</dbReference>
<evidence type="ECO:0000256" key="3">
    <source>
        <dbReference type="ARBA" id="ARBA00023125"/>
    </source>
</evidence>
<keyword evidence="7" id="KW-1185">Reference proteome</keyword>
<dbReference type="RefSeq" id="WP_379000311.1">
    <property type="nucleotide sequence ID" value="NZ_JBHSMT010000030.1"/>
</dbReference>
<dbReference type="InterPro" id="IPR005119">
    <property type="entry name" value="LysR_subst-bd"/>
</dbReference>
<dbReference type="InterPro" id="IPR036390">
    <property type="entry name" value="WH_DNA-bd_sf"/>
</dbReference>
<protein>
    <submittedName>
        <fullName evidence="6">LysR family transcriptional regulator</fullName>
    </submittedName>
</protein>
<reference evidence="7" key="1">
    <citation type="journal article" date="2019" name="Int. J. Syst. Evol. Microbiol.">
        <title>The Global Catalogue of Microorganisms (GCM) 10K type strain sequencing project: providing services to taxonomists for standard genome sequencing and annotation.</title>
        <authorList>
            <consortium name="The Broad Institute Genomics Platform"/>
            <consortium name="The Broad Institute Genome Sequencing Center for Infectious Disease"/>
            <person name="Wu L."/>
            <person name="Ma J."/>
        </authorList>
    </citation>
    <scope>NUCLEOTIDE SEQUENCE [LARGE SCALE GENOMIC DNA]</scope>
    <source>
        <strain evidence="7">JCM 17066</strain>
    </source>
</reference>
<dbReference type="InterPro" id="IPR000847">
    <property type="entry name" value="LysR_HTH_N"/>
</dbReference>
<dbReference type="PROSITE" id="PS50931">
    <property type="entry name" value="HTH_LYSR"/>
    <property type="match status" value="1"/>
</dbReference>
<name>A0ABW0MDZ1_9BURK</name>
<organism evidence="6 7">
    <name type="scientific">Paraherbaspirillum soli</name>
    <dbReference type="NCBI Taxonomy" id="631222"/>
    <lineage>
        <taxon>Bacteria</taxon>
        <taxon>Pseudomonadati</taxon>
        <taxon>Pseudomonadota</taxon>
        <taxon>Betaproteobacteria</taxon>
        <taxon>Burkholderiales</taxon>
        <taxon>Oxalobacteraceae</taxon>
        <taxon>Paraherbaspirillum</taxon>
    </lineage>
</organism>
<dbReference type="SUPFAM" id="SSF46785">
    <property type="entry name" value="Winged helix' DNA-binding domain"/>
    <property type="match status" value="1"/>
</dbReference>
<evidence type="ECO:0000313" key="7">
    <source>
        <dbReference type="Proteomes" id="UP001596045"/>
    </source>
</evidence>
<dbReference type="InterPro" id="IPR036388">
    <property type="entry name" value="WH-like_DNA-bd_sf"/>
</dbReference>